<dbReference type="KEGG" id="aqg:HRU87_00470"/>
<accession>A0A7D4Q5F2</accession>
<evidence type="ECO:0000313" key="1">
    <source>
        <dbReference type="EMBL" id="QKJ24722.1"/>
    </source>
</evidence>
<proteinExistence type="predicted"/>
<sequence>MLVGVVLSIISLIPLGFQFQLEANRREVSQLELGKTVYYPQQSWGSIEELDGLEVLSEPTLVENEFATTVTYQVINHGRLEGKREVWAKIYSPENKLREGMKIWLELKPKGRNSLIFTFTGTATEFSQSRVELGF</sequence>
<dbReference type="Proteomes" id="UP000501003">
    <property type="component" value="Chromosome"/>
</dbReference>
<dbReference type="EMBL" id="CP054056">
    <property type="protein sequence ID" value="QKJ24722.1"/>
    <property type="molecule type" value="Genomic_DNA"/>
</dbReference>
<evidence type="ECO:0000313" key="2">
    <source>
        <dbReference type="Proteomes" id="UP000501003"/>
    </source>
</evidence>
<reference evidence="1 2" key="1">
    <citation type="submission" date="2020-05" db="EMBL/GenBank/DDBJ databases">
        <title>Aquirufa sp. strain 15G-AUS-rot a new Aquirufa species.</title>
        <authorList>
            <person name="Pitt A."/>
            <person name="Hahn M.W."/>
        </authorList>
    </citation>
    <scope>NUCLEOTIDE SEQUENCE [LARGE SCALE GENOMIC DNA]</scope>
    <source>
        <strain evidence="1 2">15G-AUS-rot</strain>
    </source>
</reference>
<protein>
    <submittedName>
        <fullName evidence="1">Uncharacterized protein</fullName>
    </submittedName>
</protein>
<organism evidence="1 2">
    <name type="scientific">Aquiluna borgnonia</name>
    <dbReference type="NCBI Taxonomy" id="2499157"/>
    <lineage>
        <taxon>Bacteria</taxon>
        <taxon>Bacillati</taxon>
        <taxon>Actinomycetota</taxon>
        <taxon>Actinomycetes</taxon>
        <taxon>Micrococcales</taxon>
        <taxon>Microbacteriaceae</taxon>
        <taxon>Luna cluster</taxon>
        <taxon>Luna-1 subcluster</taxon>
        <taxon>Aquiluna</taxon>
    </lineage>
</organism>
<keyword evidence="2" id="KW-1185">Reference proteome</keyword>
<gene>
    <name evidence="1" type="ORF">HRU87_00470</name>
</gene>
<name>A0A7D4Q5F2_9MICO</name>
<dbReference type="AlphaFoldDB" id="A0A7D4Q5F2"/>